<feature type="compositionally biased region" description="Polar residues" evidence="1">
    <location>
        <begin position="22"/>
        <end position="37"/>
    </location>
</feature>
<accession>A0A0B7NME6</accession>
<evidence type="ECO:0000313" key="2">
    <source>
        <dbReference type="EMBL" id="CEP16119.1"/>
    </source>
</evidence>
<gene>
    <name evidence="2" type="primary">PARPA_10363.1 scaffold 40126</name>
</gene>
<reference evidence="2 3" key="1">
    <citation type="submission" date="2014-09" db="EMBL/GenBank/DDBJ databases">
        <authorList>
            <person name="Ellenberger Sabrina"/>
        </authorList>
    </citation>
    <scope>NUCLEOTIDE SEQUENCE [LARGE SCALE GENOMIC DNA]</scope>
    <source>
        <strain evidence="2 3">CBS 412.66</strain>
    </source>
</reference>
<protein>
    <submittedName>
        <fullName evidence="2">Uncharacterized protein</fullName>
    </submittedName>
</protein>
<feature type="region of interest" description="Disordered" evidence="1">
    <location>
        <begin position="1"/>
        <end position="61"/>
    </location>
</feature>
<dbReference type="Proteomes" id="UP000054107">
    <property type="component" value="Unassembled WGS sequence"/>
</dbReference>
<evidence type="ECO:0000256" key="1">
    <source>
        <dbReference type="SAM" id="MobiDB-lite"/>
    </source>
</evidence>
<proteinExistence type="predicted"/>
<sequence>MSSSQEVKNQDTKKATVKNEPTDSNVAPTSTSATNDTAGIAVSISSKRKRTCEEQKDEDEDDAKRLKIDKELLFYYPVRYIMRDGNEVKTRDPEYTFLTQFKEMDNWYRKIKIEEDSEKREKGFLKPTKVTARLNEKNRLLFTFE</sequence>
<dbReference type="EMBL" id="LN732845">
    <property type="protein sequence ID" value="CEP16119.1"/>
    <property type="molecule type" value="Genomic_DNA"/>
</dbReference>
<dbReference type="AlphaFoldDB" id="A0A0B7NME6"/>
<evidence type="ECO:0000313" key="3">
    <source>
        <dbReference type="Proteomes" id="UP000054107"/>
    </source>
</evidence>
<name>A0A0B7NME6_9FUNG</name>
<keyword evidence="3" id="KW-1185">Reference proteome</keyword>
<organism evidence="2 3">
    <name type="scientific">Parasitella parasitica</name>
    <dbReference type="NCBI Taxonomy" id="35722"/>
    <lineage>
        <taxon>Eukaryota</taxon>
        <taxon>Fungi</taxon>
        <taxon>Fungi incertae sedis</taxon>
        <taxon>Mucoromycota</taxon>
        <taxon>Mucoromycotina</taxon>
        <taxon>Mucoromycetes</taxon>
        <taxon>Mucorales</taxon>
        <taxon>Mucorineae</taxon>
        <taxon>Mucoraceae</taxon>
        <taxon>Parasitella</taxon>
    </lineage>
</organism>